<protein>
    <submittedName>
        <fullName evidence="1">Uncharacterized protein</fullName>
    </submittedName>
</protein>
<dbReference type="Proteomes" id="UP000681967">
    <property type="component" value="Unassembled WGS sequence"/>
</dbReference>
<dbReference type="EMBL" id="CAJOBJ010382886">
    <property type="protein sequence ID" value="CAF5228045.1"/>
    <property type="molecule type" value="Genomic_DNA"/>
</dbReference>
<comment type="caution">
    <text evidence="1">The sequence shown here is derived from an EMBL/GenBank/DDBJ whole genome shotgun (WGS) entry which is preliminary data.</text>
</comment>
<evidence type="ECO:0000313" key="3">
    <source>
        <dbReference type="Proteomes" id="UP000681967"/>
    </source>
</evidence>
<name>A0A8S3GQZ0_9BILA</name>
<accession>A0A8S3GQZ0</accession>
<sequence>YTNVNALKIGQYHWHCTQILIDKLVNSNTVCFQYYNLATGEIKAQSSSIPLIHDDDNNNNNNNNIPNIMNVTRPISIRIYDLHATNLHRGVFFKPDPYIKV</sequence>
<feature type="non-terminal residue" evidence="1">
    <location>
        <position position="1"/>
    </location>
</feature>
<feature type="non-terminal residue" evidence="1">
    <location>
        <position position="101"/>
    </location>
</feature>
<proteinExistence type="predicted"/>
<reference evidence="1" key="1">
    <citation type="submission" date="2021-02" db="EMBL/GenBank/DDBJ databases">
        <authorList>
            <person name="Nowell W R."/>
        </authorList>
    </citation>
    <scope>NUCLEOTIDE SEQUENCE</scope>
</reference>
<dbReference type="EMBL" id="CAJOBH010274550">
    <property type="protein sequence ID" value="CAF5167033.1"/>
    <property type="molecule type" value="Genomic_DNA"/>
</dbReference>
<evidence type="ECO:0000313" key="1">
    <source>
        <dbReference type="EMBL" id="CAF5167033.1"/>
    </source>
</evidence>
<organism evidence="1 3">
    <name type="scientific">Rotaria magnacalcarata</name>
    <dbReference type="NCBI Taxonomy" id="392030"/>
    <lineage>
        <taxon>Eukaryota</taxon>
        <taxon>Metazoa</taxon>
        <taxon>Spiralia</taxon>
        <taxon>Gnathifera</taxon>
        <taxon>Rotifera</taxon>
        <taxon>Eurotatoria</taxon>
        <taxon>Bdelloidea</taxon>
        <taxon>Philodinida</taxon>
        <taxon>Philodinidae</taxon>
        <taxon>Rotaria</taxon>
    </lineage>
</organism>
<gene>
    <name evidence="1" type="ORF">BYL167_LOCUS76236</name>
    <name evidence="2" type="ORF">GIL414_LOCUS87947</name>
</gene>
<evidence type="ECO:0000313" key="2">
    <source>
        <dbReference type="EMBL" id="CAF5228045.1"/>
    </source>
</evidence>
<dbReference type="Proteomes" id="UP000681720">
    <property type="component" value="Unassembled WGS sequence"/>
</dbReference>
<dbReference type="AlphaFoldDB" id="A0A8S3GQZ0"/>